<dbReference type="AlphaFoldDB" id="A0AAF0YSN2"/>
<evidence type="ECO:0000313" key="6">
    <source>
        <dbReference type="EMBL" id="WOT02021.1"/>
    </source>
</evidence>
<feature type="region of interest" description="Disordered" evidence="4">
    <location>
        <begin position="1"/>
        <end position="20"/>
    </location>
</feature>
<dbReference type="Pfam" id="PF13784">
    <property type="entry name" value="Fic_N"/>
    <property type="match status" value="1"/>
</dbReference>
<protein>
    <submittedName>
        <fullName evidence="6">Fic family protein</fullName>
    </submittedName>
</protein>
<reference evidence="6" key="1">
    <citation type="submission" date="2017-12" db="EMBL/GenBank/DDBJ databases">
        <authorList>
            <person name="Thomas-White K."/>
            <person name="Wolfe A.J."/>
        </authorList>
    </citation>
    <scope>NUCLEOTIDE SEQUENCE</scope>
    <source>
        <strain evidence="6">UMB0763</strain>
    </source>
</reference>
<evidence type="ECO:0000259" key="5">
    <source>
        <dbReference type="PROSITE" id="PS51459"/>
    </source>
</evidence>
<evidence type="ECO:0000313" key="7">
    <source>
        <dbReference type="Proteomes" id="UP000234560"/>
    </source>
</evidence>
<dbReference type="InterPro" id="IPR003812">
    <property type="entry name" value="Fido"/>
</dbReference>
<sequence length="369" mass="41921">MDYNPKEPFQDLPPLPPSHFDTPEVLRHLVGASTAIARLDEAVKRLPDPTVLINTVPLLEAQASSEIENIVTTNDELFRADALKENAPATPATKEALRYRAALRIGDELLDGGHPLTAKLAQRVCASLRGFEVEVRDKPGIVIANPRTREVIYTPPQGRDVIERHLSRWERFINDPGEVPPLIAMAMAHYQFEAIHPFSDGNGRTGRILNLLMLRDLGILRSPVLYLSGFIVRNKNLYYRRLNDVTRRGRWQEWIVFMLTAVEETSRWTYQLVDDIDHARSVVEDKIRSQIPTIPAYDLANLLFTQPYIRVDDIVTAQLAQRQTGAKWLNQLAGLNLLEKRKVGRVNLYVNASYIQLLFARELPAQLPD</sequence>
<evidence type="ECO:0000256" key="3">
    <source>
        <dbReference type="PIRSR" id="PIRSR640198-2"/>
    </source>
</evidence>
<dbReference type="Pfam" id="PF21248">
    <property type="entry name" value="SoFic-like_C"/>
    <property type="match status" value="1"/>
</dbReference>
<dbReference type="KEGG" id="cpyr:CYJ47_12345"/>
<dbReference type="EMBL" id="CP136958">
    <property type="protein sequence ID" value="WOT02021.1"/>
    <property type="molecule type" value="Genomic_DNA"/>
</dbReference>
<feature type="binding site" evidence="3">
    <location>
        <begin position="200"/>
        <end position="207"/>
    </location>
    <ligand>
        <name>ATP</name>
        <dbReference type="ChEBI" id="CHEBI:30616"/>
    </ligand>
</feature>
<dbReference type="GO" id="GO:0005524">
    <property type="term" value="F:ATP binding"/>
    <property type="evidence" value="ECO:0007669"/>
    <property type="project" value="UniProtKB-KW"/>
</dbReference>
<dbReference type="PANTHER" id="PTHR13504">
    <property type="entry name" value="FIDO DOMAIN-CONTAINING PROTEIN DDB_G0283145"/>
    <property type="match status" value="1"/>
</dbReference>
<feature type="binding site" evidence="1">
    <location>
        <position position="196"/>
    </location>
    <ligand>
        <name>ATP</name>
        <dbReference type="ChEBI" id="CHEBI:30616"/>
    </ligand>
</feature>
<keyword evidence="1" id="KW-0067">ATP-binding</keyword>
<dbReference type="InterPro" id="IPR036597">
    <property type="entry name" value="Fido-like_dom_sf"/>
</dbReference>
<dbReference type="InterPro" id="IPR048770">
    <property type="entry name" value="SoFic-like_C"/>
</dbReference>
<dbReference type="PANTHER" id="PTHR13504:SF35">
    <property type="entry name" value="PROTEIN ADENYLYLTRANSFERASE SOFIC"/>
    <property type="match status" value="1"/>
</dbReference>
<dbReference type="SUPFAM" id="SSF140931">
    <property type="entry name" value="Fic-like"/>
    <property type="match status" value="1"/>
</dbReference>
<reference evidence="6" key="2">
    <citation type="submission" date="2023-10" db="EMBL/GenBank/DDBJ databases">
        <authorList>
            <person name="Choi B."/>
        </authorList>
    </citation>
    <scope>NUCLEOTIDE SEQUENCE</scope>
    <source>
        <strain evidence="6">UMB0763</strain>
    </source>
</reference>
<dbReference type="Gene3D" id="1.10.3290.10">
    <property type="entry name" value="Fido-like domain"/>
    <property type="match status" value="1"/>
</dbReference>
<dbReference type="InterPro" id="IPR026287">
    <property type="entry name" value="SoFic-like"/>
</dbReference>
<feature type="binding site" evidence="1">
    <location>
        <begin position="201"/>
        <end position="207"/>
    </location>
    <ligand>
        <name>ATP</name>
        <dbReference type="ChEBI" id="CHEBI:30616"/>
    </ligand>
</feature>
<proteinExistence type="predicted"/>
<feature type="binding site" evidence="1">
    <location>
        <position position="238"/>
    </location>
    <ligand>
        <name>ATP</name>
        <dbReference type="ChEBI" id="CHEBI:30616"/>
    </ligand>
</feature>
<evidence type="ECO:0000256" key="2">
    <source>
        <dbReference type="PIRSR" id="PIRSR640198-1"/>
    </source>
</evidence>
<evidence type="ECO:0000256" key="4">
    <source>
        <dbReference type="SAM" id="MobiDB-lite"/>
    </source>
</evidence>
<gene>
    <name evidence="6" type="ORF">CYJ47_12345</name>
</gene>
<keyword evidence="1" id="KW-0547">Nucleotide-binding</keyword>
<dbReference type="RefSeq" id="WP_101678182.1">
    <property type="nucleotide sequence ID" value="NZ_CP136958.1"/>
</dbReference>
<dbReference type="PIRSF" id="PIRSF038925">
    <property type="entry name" value="AMP-prot_trans"/>
    <property type="match status" value="1"/>
</dbReference>
<feature type="binding site" evidence="1">
    <location>
        <position position="68"/>
    </location>
    <ligand>
        <name>ATP</name>
        <dbReference type="ChEBI" id="CHEBI:30616"/>
    </ligand>
</feature>
<accession>A0AAF0YSN2</accession>
<organism evidence="6 7">
    <name type="scientific">Corynebacterium pyruviciproducens</name>
    <dbReference type="NCBI Taxonomy" id="598660"/>
    <lineage>
        <taxon>Bacteria</taxon>
        <taxon>Bacillati</taxon>
        <taxon>Actinomycetota</taxon>
        <taxon>Actinomycetes</taxon>
        <taxon>Mycobacteriales</taxon>
        <taxon>Corynebacteriaceae</taxon>
        <taxon>Corynebacterium</taxon>
    </lineage>
</organism>
<name>A0AAF0YSN2_9CORY</name>
<dbReference type="InterPro" id="IPR040198">
    <property type="entry name" value="Fido_containing"/>
</dbReference>
<feature type="domain" description="Fido" evidence="5">
    <location>
        <begin position="105"/>
        <end position="260"/>
    </location>
</feature>
<dbReference type="Pfam" id="PF02661">
    <property type="entry name" value="Fic"/>
    <property type="match status" value="1"/>
</dbReference>
<dbReference type="PROSITE" id="PS51459">
    <property type="entry name" value="FIDO"/>
    <property type="match status" value="1"/>
</dbReference>
<dbReference type="InterPro" id="IPR025758">
    <property type="entry name" value="Fic/DOC_N"/>
</dbReference>
<dbReference type="Proteomes" id="UP000234560">
    <property type="component" value="Chromosome"/>
</dbReference>
<evidence type="ECO:0000256" key="1">
    <source>
        <dbReference type="PIRSR" id="PIRSR038925-1"/>
    </source>
</evidence>
<feature type="active site" evidence="2">
    <location>
        <position position="196"/>
    </location>
</feature>